<accession>A0ABN9F7P8</accession>
<dbReference type="Proteomes" id="UP001162483">
    <property type="component" value="Unassembled WGS sequence"/>
</dbReference>
<protein>
    <recommendedName>
        <fullName evidence="1">BLUF domain-containing protein</fullName>
    </recommendedName>
</protein>
<proteinExistence type="predicted"/>
<comment type="caution">
    <text evidence="2">The sequence shown here is derived from an EMBL/GenBank/DDBJ whole genome shotgun (WGS) entry which is preliminary data.</text>
</comment>
<feature type="domain" description="BLUF" evidence="1">
    <location>
        <begin position="13"/>
        <end position="114"/>
    </location>
</feature>
<gene>
    <name evidence="2" type="ORF">SPARVUS_LOCUS11474843</name>
</gene>
<sequence length="218" mass="24595">MVLNSRDDAKSILHRLIFVSMISPDLADKRDLGEFWEQQFQQYNQGETVTGILLLYPSCTIHVLESGGDVLYCALRDLSKMKKQGERALVLNPKILVLSHNIPNRLFSQWSYKVLDVPGHYLGDKYSEEATDGIITECLTKILKIGKQLTKYPKGSKTIPNSLFEKSPELTIPQTSILHLLHSRELLTPDQFLQAYDSPLHVTLDSGHVFGSLNQTSV</sequence>
<dbReference type="Pfam" id="PF24787">
    <property type="entry name" value="TEX47"/>
    <property type="match status" value="1"/>
</dbReference>
<organism evidence="2 3">
    <name type="scientific">Staurois parvus</name>
    <dbReference type="NCBI Taxonomy" id="386267"/>
    <lineage>
        <taxon>Eukaryota</taxon>
        <taxon>Metazoa</taxon>
        <taxon>Chordata</taxon>
        <taxon>Craniata</taxon>
        <taxon>Vertebrata</taxon>
        <taxon>Euteleostomi</taxon>
        <taxon>Amphibia</taxon>
        <taxon>Batrachia</taxon>
        <taxon>Anura</taxon>
        <taxon>Neobatrachia</taxon>
        <taxon>Ranoidea</taxon>
        <taxon>Ranidae</taxon>
        <taxon>Staurois</taxon>
    </lineage>
</organism>
<keyword evidence="3" id="KW-1185">Reference proteome</keyword>
<dbReference type="InterPro" id="IPR055308">
    <property type="entry name" value="TEX47-like"/>
</dbReference>
<reference evidence="2" key="1">
    <citation type="submission" date="2023-05" db="EMBL/GenBank/DDBJ databases">
        <authorList>
            <person name="Stuckert A."/>
        </authorList>
    </citation>
    <scope>NUCLEOTIDE SEQUENCE</scope>
</reference>
<evidence type="ECO:0000313" key="2">
    <source>
        <dbReference type="EMBL" id="CAI9593065.1"/>
    </source>
</evidence>
<dbReference type="PANTHER" id="PTHR34035">
    <property type="entry name" value="TESTIS-EXPRESSED PROTEIN 47"/>
    <property type="match status" value="1"/>
</dbReference>
<evidence type="ECO:0000259" key="1">
    <source>
        <dbReference type="SMART" id="SM01034"/>
    </source>
</evidence>
<dbReference type="Gene3D" id="3.30.70.100">
    <property type="match status" value="1"/>
</dbReference>
<name>A0ABN9F7P8_9NEOB</name>
<evidence type="ECO:0000313" key="3">
    <source>
        <dbReference type="Proteomes" id="UP001162483"/>
    </source>
</evidence>
<dbReference type="InterPro" id="IPR007024">
    <property type="entry name" value="BLUF_domain"/>
</dbReference>
<dbReference type="PANTHER" id="PTHR34035:SF2">
    <property type="entry name" value="TESTIS-EXPRESSED PROTEIN 47 ISOFORM X1"/>
    <property type="match status" value="1"/>
</dbReference>
<dbReference type="EMBL" id="CATNWA010016480">
    <property type="protein sequence ID" value="CAI9593065.1"/>
    <property type="molecule type" value="Genomic_DNA"/>
</dbReference>
<dbReference type="SMART" id="SM01034">
    <property type="entry name" value="BLUF"/>
    <property type="match status" value="1"/>
</dbReference>